<dbReference type="Proteomes" id="UP000284543">
    <property type="component" value="Unassembled WGS sequence"/>
</dbReference>
<dbReference type="RefSeq" id="WP_118018574.1">
    <property type="nucleotide sequence ID" value="NZ_CAUHGS010000003.1"/>
</dbReference>
<organism evidence="4 5">
    <name type="scientific">Enterocloster bolteae</name>
    <dbReference type="NCBI Taxonomy" id="208479"/>
    <lineage>
        <taxon>Bacteria</taxon>
        <taxon>Bacillati</taxon>
        <taxon>Bacillota</taxon>
        <taxon>Clostridia</taxon>
        <taxon>Lachnospirales</taxon>
        <taxon>Lachnospiraceae</taxon>
        <taxon>Enterocloster</taxon>
    </lineage>
</organism>
<sequence length="399" mass="43214">MTYLVMECHPSYAIVLDNEGRMIKAANMGYQEGQVVGEIIARQTPKAPILFRLAPLAAAACLCLAVLGGGAYGAYGMPYGTVEVRINPDVKMSVSYMDRVVGLEGVNEDGKKLIDQVSYKGRNSEYMTGILVERAMEMGYLTEGGTVYVAASGGSERWKAKRADAIRTGLDTLLKDGMPVEVHVESIGKDSPPAAAPHHNGEIPGGTGGDKPAFIGMPPGGTGEDADGNGEDDRDEDERGDDTENDDEENDADPDKYDEDDGDDREEDAGKDKAGDKDDGRDDDGRDDDDKDDTDDRDDDIKKARDKSGRNNVVRQSSGADDDKDMDDSDERDNGKAGNGLNDNRDRDEDDGGEHSDQDDSDEGDSDEDDIDENDSQEEDNDGHEDGEDDEDEDEDDDD</sequence>
<feature type="region of interest" description="Disordered" evidence="1">
    <location>
        <begin position="188"/>
        <end position="399"/>
    </location>
</feature>
<accession>A0A412Z7B0</accession>
<dbReference type="AlphaFoldDB" id="A0A412Z7B0"/>
<keyword evidence="2" id="KW-1133">Transmembrane helix</keyword>
<evidence type="ECO:0000256" key="1">
    <source>
        <dbReference type="SAM" id="MobiDB-lite"/>
    </source>
</evidence>
<evidence type="ECO:0000259" key="3">
    <source>
        <dbReference type="Pfam" id="PF23750"/>
    </source>
</evidence>
<reference evidence="4 5" key="1">
    <citation type="submission" date="2018-08" db="EMBL/GenBank/DDBJ databases">
        <title>A genome reference for cultivated species of the human gut microbiota.</title>
        <authorList>
            <person name="Zou Y."/>
            <person name="Xue W."/>
            <person name="Luo G."/>
        </authorList>
    </citation>
    <scope>NUCLEOTIDE SEQUENCE [LARGE SCALE GENOMIC DNA]</scope>
    <source>
        <strain evidence="4 5">AF14-18</strain>
    </source>
</reference>
<keyword evidence="2" id="KW-0812">Transmembrane</keyword>
<dbReference type="Pfam" id="PF23750">
    <property type="entry name" value="RsgI_M"/>
    <property type="match status" value="1"/>
</dbReference>
<feature type="compositionally biased region" description="Basic and acidic residues" evidence="1">
    <location>
        <begin position="268"/>
        <end position="284"/>
    </location>
</feature>
<evidence type="ECO:0000256" key="2">
    <source>
        <dbReference type="SAM" id="Phobius"/>
    </source>
</evidence>
<keyword evidence="2" id="KW-0472">Membrane</keyword>
<name>A0A412Z7B0_9FIRM</name>
<feature type="compositionally biased region" description="Acidic residues" evidence="1">
    <location>
        <begin position="320"/>
        <end position="331"/>
    </location>
</feature>
<gene>
    <name evidence="4" type="ORF">DWW02_10830</name>
</gene>
<proteinExistence type="predicted"/>
<evidence type="ECO:0000313" key="4">
    <source>
        <dbReference type="EMBL" id="RGV75878.1"/>
    </source>
</evidence>
<evidence type="ECO:0000313" key="5">
    <source>
        <dbReference type="Proteomes" id="UP000284543"/>
    </source>
</evidence>
<feature type="compositionally biased region" description="Basic and acidic residues" evidence="1">
    <location>
        <begin position="299"/>
        <end position="309"/>
    </location>
</feature>
<feature type="compositionally biased region" description="Acidic residues" evidence="1">
    <location>
        <begin position="285"/>
        <end position="298"/>
    </location>
</feature>
<feature type="compositionally biased region" description="Acidic residues" evidence="1">
    <location>
        <begin position="359"/>
        <end position="399"/>
    </location>
</feature>
<dbReference type="EMBL" id="QRZM01000004">
    <property type="protein sequence ID" value="RGV75878.1"/>
    <property type="molecule type" value="Genomic_DNA"/>
</dbReference>
<feature type="compositionally biased region" description="Acidic residues" evidence="1">
    <location>
        <begin position="224"/>
        <end position="267"/>
    </location>
</feature>
<feature type="domain" description="Anti-sigma factor RsgI-like middle" evidence="3">
    <location>
        <begin position="79"/>
        <end position="187"/>
    </location>
</feature>
<dbReference type="InterPro" id="IPR055431">
    <property type="entry name" value="RsgI_M"/>
</dbReference>
<comment type="caution">
    <text evidence="4">The sequence shown here is derived from an EMBL/GenBank/DDBJ whole genome shotgun (WGS) entry which is preliminary data.</text>
</comment>
<feature type="compositionally biased region" description="Polar residues" evidence="1">
    <location>
        <begin position="310"/>
        <end position="319"/>
    </location>
</feature>
<feature type="transmembrane region" description="Helical" evidence="2">
    <location>
        <begin position="49"/>
        <end position="75"/>
    </location>
</feature>
<feature type="compositionally biased region" description="Basic and acidic residues" evidence="1">
    <location>
        <begin position="343"/>
        <end position="358"/>
    </location>
</feature>
<protein>
    <recommendedName>
        <fullName evidence="3">Anti-sigma factor RsgI-like middle domain-containing protein</fullName>
    </recommendedName>
</protein>